<gene>
    <name evidence="1" type="ORF">DSO57_1005352</name>
</gene>
<comment type="caution">
    <text evidence="1">The sequence shown here is derived from an EMBL/GenBank/DDBJ whole genome shotgun (WGS) entry which is preliminary data.</text>
</comment>
<sequence length="254" mass="29431">MFILLRPPILCVTLQYVMGGEDQYFSFERTDYIDRDTVGMFPVDRPFRIAHTAHWDHIMQDFSDYHILPMQLPGKRCQDQYCFTPKAMAYSWSPAVRVTPPSICPSAGSCVFRAKRGVRYHAKLYTRFQAALPWRNLLRIDSPKLFPVQDKAINSCQTAFRVYGQEPHAIWFKPLVLAIRGELEVKSHSKKRNTSATFFIPVKSPEGHLDGLLFFDRFIGPLPKDEAIQRLSRTFKPPLDNVDVTQNPNYFIRT</sequence>
<keyword evidence="2" id="KW-1185">Reference proteome</keyword>
<accession>A0ACC2RMP6</accession>
<dbReference type="Proteomes" id="UP001165960">
    <property type="component" value="Unassembled WGS sequence"/>
</dbReference>
<evidence type="ECO:0000313" key="2">
    <source>
        <dbReference type="Proteomes" id="UP001165960"/>
    </source>
</evidence>
<reference evidence="1" key="1">
    <citation type="submission" date="2022-04" db="EMBL/GenBank/DDBJ databases">
        <title>Genome of the entomopathogenic fungus Entomophthora muscae.</title>
        <authorList>
            <person name="Elya C."/>
            <person name="Lovett B.R."/>
            <person name="Lee E."/>
            <person name="Macias A.M."/>
            <person name="Hajek A.E."/>
            <person name="De Bivort B.L."/>
            <person name="Kasson M.T."/>
            <person name="De Fine Licht H.H."/>
            <person name="Stajich J.E."/>
        </authorList>
    </citation>
    <scope>NUCLEOTIDE SEQUENCE</scope>
    <source>
        <strain evidence="1">Berkeley</strain>
    </source>
</reference>
<proteinExistence type="predicted"/>
<dbReference type="EMBL" id="QTSX02007114">
    <property type="protein sequence ID" value="KAJ9051349.1"/>
    <property type="molecule type" value="Genomic_DNA"/>
</dbReference>
<name>A0ACC2RMP6_9FUNG</name>
<evidence type="ECO:0000313" key="1">
    <source>
        <dbReference type="EMBL" id="KAJ9051349.1"/>
    </source>
</evidence>
<organism evidence="1 2">
    <name type="scientific">Entomophthora muscae</name>
    <dbReference type="NCBI Taxonomy" id="34485"/>
    <lineage>
        <taxon>Eukaryota</taxon>
        <taxon>Fungi</taxon>
        <taxon>Fungi incertae sedis</taxon>
        <taxon>Zoopagomycota</taxon>
        <taxon>Entomophthoromycotina</taxon>
        <taxon>Entomophthoromycetes</taxon>
        <taxon>Entomophthorales</taxon>
        <taxon>Entomophthoraceae</taxon>
        <taxon>Entomophthora</taxon>
    </lineage>
</organism>
<protein>
    <submittedName>
        <fullName evidence="1">Uncharacterized protein</fullName>
    </submittedName>
</protein>